<sequence>MDFLIKPTDDDWFNLPSKLFTEALRPNSVPSRSISGWGDYRIEVMECEIAFSFESPGIQVIFGNNNIPEALAQQLVEEICQNITTVTGQSGEVIWLS</sequence>
<gene>
    <name evidence="1" type="ORF">COO91_05475</name>
</gene>
<proteinExistence type="predicted"/>
<name>A0A2K8SVH8_9NOSO</name>
<dbReference type="OrthoDB" id="5189555at2"/>
<dbReference type="AlphaFoldDB" id="A0A2K8SVH8"/>
<protein>
    <submittedName>
        <fullName evidence="1">Uncharacterized protein</fullName>
    </submittedName>
</protein>
<evidence type="ECO:0000313" key="1">
    <source>
        <dbReference type="EMBL" id="AUB39481.1"/>
    </source>
</evidence>
<dbReference type="EMBL" id="CP024785">
    <property type="protein sequence ID" value="AUB39481.1"/>
    <property type="molecule type" value="Genomic_DNA"/>
</dbReference>
<organism evidence="1 2">
    <name type="scientific">Nostoc flagelliforme CCNUN1</name>
    <dbReference type="NCBI Taxonomy" id="2038116"/>
    <lineage>
        <taxon>Bacteria</taxon>
        <taxon>Bacillati</taxon>
        <taxon>Cyanobacteriota</taxon>
        <taxon>Cyanophyceae</taxon>
        <taxon>Nostocales</taxon>
        <taxon>Nostocaceae</taxon>
        <taxon>Nostoc</taxon>
    </lineage>
</organism>
<keyword evidence="2" id="KW-1185">Reference proteome</keyword>
<evidence type="ECO:0000313" key="2">
    <source>
        <dbReference type="Proteomes" id="UP000232003"/>
    </source>
</evidence>
<reference evidence="1 2" key="1">
    <citation type="submission" date="2017-11" db="EMBL/GenBank/DDBJ databases">
        <title>Complete genome of a free-living desiccation-tolerant cyanobacterium and its photosynthetic adaptation to extreme terrestrial habitat.</title>
        <authorList>
            <person name="Shang J."/>
        </authorList>
    </citation>
    <scope>NUCLEOTIDE SEQUENCE [LARGE SCALE GENOMIC DNA]</scope>
    <source>
        <strain evidence="1 2">CCNUN1</strain>
    </source>
</reference>
<dbReference type="KEGG" id="nfl:COO91_05475"/>
<dbReference type="Proteomes" id="UP000232003">
    <property type="component" value="Chromosome"/>
</dbReference>
<accession>A0A2K8SVH8</accession>
<dbReference type="RefSeq" id="WP_100900483.1">
    <property type="nucleotide sequence ID" value="NZ_CAWNNC010000001.1"/>
</dbReference>